<dbReference type="GeneID" id="129604711"/>
<dbReference type="AlphaFoldDB" id="A0A9W2Y308"/>
<dbReference type="PROSITE" id="PS50879">
    <property type="entry name" value="RNASE_H_1"/>
    <property type="match status" value="1"/>
</dbReference>
<dbReference type="GO" id="GO:0006259">
    <property type="term" value="P:DNA metabolic process"/>
    <property type="evidence" value="ECO:0007669"/>
    <property type="project" value="UniProtKB-ARBA"/>
</dbReference>
<dbReference type="InterPro" id="IPR036397">
    <property type="entry name" value="RNaseH_sf"/>
</dbReference>
<feature type="domain" description="Reverse transcriptase" evidence="3">
    <location>
        <begin position="1"/>
        <end position="61"/>
    </location>
</feature>
<dbReference type="Proteomes" id="UP000515150">
    <property type="component" value="Chromosome 10"/>
</dbReference>
<dbReference type="SUPFAM" id="SSF53098">
    <property type="entry name" value="Ribonuclease H-like"/>
    <property type="match status" value="1"/>
</dbReference>
<dbReference type="RefSeq" id="XP_055368309.1">
    <property type="nucleotide sequence ID" value="XM_055512334.1"/>
</dbReference>
<dbReference type="PANTHER" id="PTHR33064">
    <property type="entry name" value="POL PROTEIN"/>
    <property type="match status" value="1"/>
</dbReference>
<dbReference type="KEGG" id="bspl:129604711"/>
<dbReference type="PANTHER" id="PTHR33064:SF37">
    <property type="entry name" value="RIBONUCLEASE H"/>
    <property type="match status" value="1"/>
</dbReference>
<dbReference type="InterPro" id="IPR043502">
    <property type="entry name" value="DNA/RNA_pol_sf"/>
</dbReference>
<dbReference type="InterPro" id="IPR051320">
    <property type="entry name" value="Viral_Replic_Matur_Polypro"/>
</dbReference>
<keyword evidence="5" id="KW-1185">Reference proteome</keyword>
<name>A0A9W2Y308_BETSP</name>
<dbReference type="EC" id="3.1.26.4" evidence="2"/>
<sequence length="469" mass="51867">MPGHSQLLVYVDDIFIASDTKQNNEIAALALFRHLAKTVNKASLSKLQWVKQTVTFLGHELSPCGRSFAVNRKASILDAPKLQTKQQMMQFLGLCNYCRLWLPSYAQITQPFLDVIYSQPMSMKQNIEWTSEAEEAFTLLKQALTCATVLSLPDYSKPFVQTVDCKGHFRTSMLAQQTGGCYKPVAYYSKRLDPVACTLPSCVRAVCAAALAVHCLVEVVLFQNLKLLVTHAVDMLLTQTKMSFLSPARHLSILSTLMSQSHITIKRCNTLNPSTLIPTQEEGEQHSCAETTEHKRKPRADLRDTALTSGEVWFVDGSCSWTSTGQTQTGFSVVTQDSVIHAGKLLSHFSAEAAEIVALTEACKAGRDVDVTIYNDSQYAFSTLHYFAAQWARRGMTTSTGRPVEHADLLKDLLNAVLLPKSIAVCKCAAHRKQKDPVSQGNAFADKIAKEVAEGKHGDFDLNSYFTKS</sequence>
<dbReference type="GO" id="GO:0003676">
    <property type="term" value="F:nucleic acid binding"/>
    <property type="evidence" value="ECO:0007669"/>
    <property type="project" value="InterPro"/>
</dbReference>
<dbReference type="OrthoDB" id="8947436at2759"/>
<dbReference type="InterPro" id="IPR000477">
    <property type="entry name" value="RT_dom"/>
</dbReference>
<evidence type="ECO:0000259" key="4">
    <source>
        <dbReference type="PROSITE" id="PS50879"/>
    </source>
</evidence>
<dbReference type="InterPro" id="IPR012337">
    <property type="entry name" value="RNaseH-like_sf"/>
</dbReference>
<dbReference type="Gene3D" id="3.30.420.10">
    <property type="entry name" value="Ribonuclease H-like superfamily/Ribonuclease H"/>
    <property type="match status" value="1"/>
</dbReference>
<evidence type="ECO:0000259" key="3">
    <source>
        <dbReference type="PROSITE" id="PS50878"/>
    </source>
</evidence>
<evidence type="ECO:0000313" key="5">
    <source>
        <dbReference type="Proteomes" id="UP000515150"/>
    </source>
</evidence>
<dbReference type="InterPro" id="IPR002156">
    <property type="entry name" value="RNaseH_domain"/>
</dbReference>
<comment type="similarity">
    <text evidence="1">Belongs to the beta type-B retroviral polymerase family. HERV class-II K(HML-2) pol subfamily.</text>
</comment>
<accession>A0A9W2Y308</accession>
<dbReference type="Gene3D" id="3.10.20.370">
    <property type="match status" value="1"/>
</dbReference>
<gene>
    <name evidence="6" type="primary">LOC129604711</name>
</gene>
<proteinExistence type="inferred from homology"/>
<protein>
    <recommendedName>
        <fullName evidence="2">ribonuclease H</fullName>
        <ecNumber evidence="2">3.1.26.4</ecNumber>
    </recommendedName>
</protein>
<dbReference type="Pfam" id="PF00075">
    <property type="entry name" value="RNase_H"/>
    <property type="match status" value="1"/>
</dbReference>
<evidence type="ECO:0000256" key="2">
    <source>
        <dbReference type="ARBA" id="ARBA00012180"/>
    </source>
</evidence>
<reference evidence="6" key="1">
    <citation type="submission" date="2025-08" db="UniProtKB">
        <authorList>
            <consortium name="RefSeq"/>
        </authorList>
    </citation>
    <scope>IDENTIFICATION</scope>
</reference>
<dbReference type="InterPro" id="IPR041577">
    <property type="entry name" value="RT_RNaseH_2"/>
</dbReference>
<dbReference type="InterPro" id="IPR043128">
    <property type="entry name" value="Rev_trsase/Diguanyl_cyclase"/>
</dbReference>
<organism evidence="5 6">
    <name type="scientific">Betta splendens</name>
    <name type="common">Siamese fighting fish</name>
    <dbReference type="NCBI Taxonomy" id="158456"/>
    <lineage>
        <taxon>Eukaryota</taxon>
        <taxon>Metazoa</taxon>
        <taxon>Chordata</taxon>
        <taxon>Craniata</taxon>
        <taxon>Vertebrata</taxon>
        <taxon>Euteleostomi</taxon>
        <taxon>Actinopterygii</taxon>
        <taxon>Neopterygii</taxon>
        <taxon>Teleostei</taxon>
        <taxon>Neoteleostei</taxon>
        <taxon>Acanthomorphata</taxon>
        <taxon>Anabantaria</taxon>
        <taxon>Anabantiformes</taxon>
        <taxon>Anabantoidei</taxon>
        <taxon>Osphronemidae</taxon>
        <taxon>Betta</taxon>
    </lineage>
</organism>
<dbReference type="Pfam" id="PF17919">
    <property type="entry name" value="RT_RNaseH_2"/>
    <property type="match status" value="1"/>
</dbReference>
<evidence type="ECO:0000313" key="6">
    <source>
        <dbReference type="RefSeq" id="XP_055368309.1"/>
    </source>
</evidence>
<dbReference type="GO" id="GO:0004523">
    <property type="term" value="F:RNA-DNA hybrid ribonuclease activity"/>
    <property type="evidence" value="ECO:0007669"/>
    <property type="project" value="UniProtKB-EC"/>
</dbReference>
<dbReference type="Gene3D" id="3.30.70.270">
    <property type="match status" value="2"/>
</dbReference>
<evidence type="ECO:0000256" key="1">
    <source>
        <dbReference type="ARBA" id="ARBA00010879"/>
    </source>
</evidence>
<dbReference type="SUPFAM" id="SSF56672">
    <property type="entry name" value="DNA/RNA polymerases"/>
    <property type="match status" value="1"/>
</dbReference>
<feature type="domain" description="RNase H type-1" evidence="4">
    <location>
        <begin position="307"/>
        <end position="454"/>
    </location>
</feature>
<dbReference type="PROSITE" id="PS50878">
    <property type="entry name" value="RT_POL"/>
    <property type="match status" value="1"/>
</dbReference>